<dbReference type="CDD" id="cd00685">
    <property type="entry name" value="Trans_IPPS_HT"/>
    <property type="match status" value="1"/>
</dbReference>
<comment type="cofactor">
    <cofactor evidence="1">
        <name>Mg(2+)</name>
        <dbReference type="ChEBI" id="CHEBI:18420"/>
    </cofactor>
</comment>
<dbReference type="InterPro" id="IPR008949">
    <property type="entry name" value="Isoprenoid_synthase_dom_sf"/>
</dbReference>
<evidence type="ECO:0000256" key="4">
    <source>
        <dbReference type="ARBA" id="ARBA00022723"/>
    </source>
</evidence>
<comment type="similarity">
    <text evidence="2 7">Belongs to the FPP/GGPP synthase family.</text>
</comment>
<accession>A0A0Q4AZQ0</accession>
<dbReference type="EMBL" id="LIIK01000002">
    <property type="protein sequence ID" value="KQM09646.1"/>
    <property type="molecule type" value="Genomic_DNA"/>
</dbReference>
<keyword evidence="5" id="KW-0460">Magnesium</keyword>
<evidence type="ECO:0000256" key="3">
    <source>
        <dbReference type="ARBA" id="ARBA00022679"/>
    </source>
</evidence>
<keyword evidence="6" id="KW-0414">Isoprene biosynthesis</keyword>
<name>A0A0Q4AZQ0_9BACT</name>
<dbReference type="PROSITE" id="PS00444">
    <property type="entry name" value="POLYPRENYL_SYNTHASE_2"/>
    <property type="match status" value="1"/>
</dbReference>
<gene>
    <name evidence="8" type="ORF">AL399_00665</name>
</gene>
<dbReference type="PANTHER" id="PTHR43281:SF1">
    <property type="entry name" value="FARNESYL DIPHOSPHATE SYNTHASE"/>
    <property type="match status" value="1"/>
</dbReference>
<dbReference type="Gene3D" id="1.10.600.10">
    <property type="entry name" value="Farnesyl Diphosphate Synthase"/>
    <property type="match status" value="1"/>
</dbReference>
<dbReference type="AlphaFoldDB" id="A0A0Q4AZQ0"/>
<dbReference type="PATRIC" id="fig|1702214.3.peg.772"/>
<dbReference type="PROSITE" id="PS00723">
    <property type="entry name" value="POLYPRENYL_SYNTHASE_1"/>
    <property type="match status" value="1"/>
</dbReference>
<dbReference type="GO" id="GO:0008299">
    <property type="term" value="P:isoprenoid biosynthetic process"/>
    <property type="evidence" value="ECO:0007669"/>
    <property type="project" value="UniProtKB-KW"/>
</dbReference>
<evidence type="ECO:0000313" key="8">
    <source>
        <dbReference type="EMBL" id="KQM09646.1"/>
    </source>
</evidence>
<dbReference type="PANTHER" id="PTHR43281">
    <property type="entry name" value="FARNESYL DIPHOSPHATE SYNTHASE"/>
    <property type="match status" value="1"/>
</dbReference>
<evidence type="ECO:0000256" key="1">
    <source>
        <dbReference type="ARBA" id="ARBA00001946"/>
    </source>
</evidence>
<evidence type="ECO:0000313" key="9">
    <source>
        <dbReference type="Proteomes" id="UP000054172"/>
    </source>
</evidence>
<dbReference type="InterPro" id="IPR033749">
    <property type="entry name" value="Polyprenyl_synt_CS"/>
</dbReference>
<dbReference type="GO" id="GO:0004659">
    <property type="term" value="F:prenyltransferase activity"/>
    <property type="evidence" value="ECO:0007669"/>
    <property type="project" value="InterPro"/>
</dbReference>
<keyword evidence="4" id="KW-0479">Metal-binding</keyword>
<proteinExistence type="inferred from homology"/>
<dbReference type="Proteomes" id="UP000054172">
    <property type="component" value="Unassembled WGS sequence"/>
</dbReference>
<comment type="caution">
    <text evidence="8">The sequence shown here is derived from an EMBL/GenBank/DDBJ whole genome shotgun (WGS) entry which is preliminary data.</text>
</comment>
<dbReference type="SFLD" id="SFLDS00005">
    <property type="entry name" value="Isoprenoid_Synthase_Type_I"/>
    <property type="match status" value="1"/>
</dbReference>
<dbReference type="Pfam" id="PF00348">
    <property type="entry name" value="polyprenyl_synt"/>
    <property type="match status" value="1"/>
</dbReference>
<protein>
    <recommendedName>
        <fullName evidence="10">Polyprenyl synthetase</fullName>
    </recommendedName>
</protein>
<evidence type="ECO:0000256" key="7">
    <source>
        <dbReference type="RuleBase" id="RU004466"/>
    </source>
</evidence>
<dbReference type="SFLD" id="SFLDG01017">
    <property type="entry name" value="Polyprenyl_Transferase_Like"/>
    <property type="match status" value="1"/>
</dbReference>
<evidence type="ECO:0000256" key="2">
    <source>
        <dbReference type="ARBA" id="ARBA00006706"/>
    </source>
</evidence>
<sequence length="329" mass="36089">MRTLRELRGMVEEGLAKLAYPEKPWGLYEPIVYTLQSGGKRIRPVLVLATYDWLTGGAQPLDPILPAALAVEVYHNFTLLHDDIMDHSDLRRGKPTVVAKWGVNGAILSGDAMMILAYQILCGMKSEQFPGILDRFGWLAMSVCQGQQLDMEYEGRNDITLPTYLEMVEGKTAALLQGAVRIGAYAAKANPEVEAGLDQFAHDFGIAFQLQDDLLDVYGNTETFGKRVGDDIAVGKNTYLSVLAFEHAAPPQREVLEHLRDKAAYLDTEAKVEQTVAIYDAAGVEPLAEKGIEQYLNAAGAHLATVEKRIGAPAQALRELLASQIGRTF</sequence>
<keyword evidence="9" id="KW-1185">Reference proteome</keyword>
<dbReference type="SUPFAM" id="SSF48576">
    <property type="entry name" value="Terpenoid synthases"/>
    <property type="match status" value="1"/>
</dbReference>
<dbReference type="InterPro" id="IPR000092">
    <property type="entry name" value="Polyprenyl_synt"/>
</dbReference>
<keyword evidence="3 7" id="KW-0808">Transferase</keyword>
<organism evidence="8 9">
    <name type="scientific">Candidatus [Bacteroides] periocalifornicus</name>
    <dbReference type="NCBI Taxonomy" id="1702214"/>
    <lineage>
        <taxon>Bacteria</taxon>
        <taxon>Pseudomonadati</taxon>
        <taxon>Bacteroidota</taxon>
    </lineage>
</organism>
<evidence type="ECO:0000256" key="6">
    <source>
        <dbReference type="ARBA" id="ARBA00023229"/>
    </source>
</evidence>
<evidence type="ECO:0008006" key="10">
    <source>
        <dbReference type="Google" id="ProtNLM"/>
    </source>
</evidence>
<evidence type="ECO:0000256" key="5">
    <source>
        <dbReference type="ARBA" id="ARBA00022842"/>
    </source>
</evidence>
<reference evidence="8" key="1">
    <citation type="submission" date="2015-08" db="EMBL/GenBank/DDBJ databases">
        <title>Candidatus Bacteriodes Periocalifornicus.</title>
        <authorList>
            <person name="McLean J.S."/>
            <person name="Kelley S."/>
        </authorList>
    </citation>
    <scope>NUCLEOTIDE SEQUENCE [LARGE SCALE GENOMIC DNA]</scope>
    <source>
        <strain evidence="8">12B</strain>
    </source>
</reference>
<dbReference type="GO" id="GO:0046872">
    <property type="term" value="F:metal ion binding"/>
    <property type="evidence" value="ECO:0007669"/>
    <property type="project" value="UniProtKB-KW"/>
</dbReference>
<dbReference type="STRING" id="1702214.AL399_00665"/>